<dbReference type="AlphaFoldDB" id="A0A409WA66"/>
<dbReference type="Proteomes" id="UP000284706">
    <property type="component" value="Unassembled WGS sequence"/>
</dbReference>
<feature type="compositionally biased region" description="Polar residues" evidence="1">
    <location>
        <begin position="235"/>
        <end position="244"/>
    </location>
</feature>
<evidence type="ECO:0000313" key="3">
    <source>
        <dbReference type="Proteomes" id="UP000284706"/>
    </source>
</evidence>
<protein>
    <submittedName>
        <fullName evidence="2">Uncharacterized protein</fullName>
    </submittedName>
</protein>
<comment type="caution">
    <text evidence="2">The sequence shown here is derived from an EMBL/GenBank/DDBJ whole genome shotgun (WGS) entry which is preliminary data.</text>
</comment>
<evidence type="ECO:0000313" key="2">
    <source>
        <dbReference type="EMBL" id="PPQ75403.1"/>
    </source>
</evidence>
<proteinExistence type="predicted"/>
<keyword evidence="3" id="KW-1185">Reference proteome</keyword>
<name>A0A409WA66_9AGAR</name>
<feature type="region of interest" description="Disordered" evidence="1">
    <location>
        <begin position="230"/>
        <end position="255"/>
    </location>
</feature>
<organism evidence="2 3">
    <name type="scientific">Gymnopilus dilepis</name>
    <dbReference type="NCBI Taxonomy" id="231916"/>
    <lineage>
        <taxon>Eukaryota</taxon>
        <taxon>Fungi</taxon>
        <taxon>Dikarya</taxon>
        <taxon>Basidiomycota</taxon>
        <taxon>Agaricomycotina</taxon>
        <taxon>Agaricomycetes</taxon>
        <taxon>Agaricomycetidae</taxon>
        <taxon>Agaricales</taxon>
        <taxon>Agaricineae</taxon>
        <taxon>Hymenogastraceae</taxon>
        <taxon>Gymnopilus</taxon>
    </lineage>
</organism>
<dbReference type="EMBL" id="NHYE01005263">
    <property type="protein sequence ID" value="PPQ75403.1"/>
    <property type="molecule type" value="Genomic_DNA"/>
</dbReference>
<gene>
    <name evidence="2" type="ORF">CVT26_015374</name>
</gene>
<reference evidence="2 3" key="1">
    <citation type="journal article" date="2018" name="Evol. Lett.">
        <title>Horizontal gene cluster transfer increased hallucinogenic mushroom diversity.</title>
        <authorList>
            <person name="Reynolds H.T."/>
            <person name="Vijayakumar V."/>
            <person name="Gluck-Thaler E."/>
            <person name="Korotkin H.B."/>
            <person name="Matheny P.B."/>
            <person name="Slot J.C."/>
        </authorList>
    </citation>
    <scope>NUCLEOTIDE SEQUENCE [LARGE SCALE GENOMIC DNA]</scope>
    <source>
        <strain evidence="2 3">SRW20</strain>
    </source>
</reference>
<evidence type="ECO:0000256" key="1">
    <source>
        <dbReference type="SAM" id="MobiDB-lite"/>
    </source>
</evidence>
<dbReference type="InParanoid" id="A0A409WA66"/>
<sequence>MQQPGSSSISPQSTASKIAVQLEHYLRSFVPDLIPSSSVAAEETSNAVASLSQWTVSNVEVWQSHPSRASSSCADHIYLILEATHELEGPLRLQINSTHCSGHFDTDEIDKALLGLQLTRNTEPQLLKSFHPSQCPPSSPMSYTSLITVTPIAQGARTVDECIRRVSFDLDVDSVYQADSSECTNGEQEITLLSIALLITTSLKDIDLEKEKGSLCQNIVRGITEGAMKTGQPFVENSSGSSDGSARCEHSISSQSSYERTSSEIDAECLLRRRKILELKLRLAVAELASVYTDLKLFILRNAPLTVGMDESDDQLDDQILDLLQTAGAPL</sequence>
<accession>A0A409WA66</accession>